<sequence>MARTVATLIRLLLPLLPQFLTPAAAATAEAEQMVEFKALCAVAKLLEVPVPLTAEDASVDADVDEILKLNMTAAPATWRTYFGDGSETYGWDKMKDKITKPKDATHWQDNWQRWLDTAKMLKPNPDNKQWLEDHPPPPNQKVAAAQLTVIAQKAIELQSKYKTDFANKIKAKESEAQTAMIQALTASAQRTQKTFDAFAAANQQERTDGDCSGDKAGQGVLYDLACLCLAATTANSKYCVGQPTTAAWEGTAGKLKQGMDELKKHCSQGLTVKPSAHSLTTAAAAVEQLIGRFGKATVLGDKLGKSDTAACSGEADKVCVKYDEYYSSAAASTKNKKIPWLVQVEKAAAALQTADAAKTEALATANSIANLKAGAEAVYAAAQISPPNAANNGETPAPNKATVDCTNIKTNTTCREKGCKWEGKTEADSPCVVDGSQPAATGKKANEGAAGTATTSGCARH</sequence>
<feature type="signal peptide" evidence="10">
    <location>
        <begin position="1"/>
        <end position="25"/>
    </location>
</feature>
<dbReference type="Pfam" id="PF10659">
    <property type="entry name" value="Trypan_glycop_C"/>
    <property type="match status" value="1"/>
</dbReference>
<keyword evidence="6" id="KW-0472">Membrane</keyword>
<evidence type="ECO:0000256" key="6">
    <source>
        <dbReference type="ARBA" id="ARBA00023136"/>
    </source>
</evidence>
<dbReference type="AlphaFoldDB" id="C9ZJV0"/>
<dbReference type="VEuPathDB" id="TriTrypDB:Tbg.972.2.4430"/>
<name>C9ZJV0_TRYB9</name>
<dbReference type="GeneID" id="23858821"/>
<keyword evidence="7" id="KW-0325">Glycoprotein</keyword>
<evidence type="ECO:0000313" key="14">
    <source>
        <dbReference type="Proteomes" id="UP000002316"/>
    </source>
</evidence>
<accession>C9ZJV0</accession>
<protein>
    <submittedName>
        <fullName evidence="13">Variant surface glycoprotein (VSG), putative</fullName>
    </submittedName>
</protein>
<evidence type="ECO:0000313" key="13">
    <source>
        <dbReference type="EMBL" id="CBH09663.1"/>
    </source>
</evidence>
<dbReference type="InterPro" id="IPR025932">
    <property type="entry name" value="Trypano_VSG_B_N_dom"/>
</dbReference>
<keyword evidence="8" id="KW-0449">Lipoprotein</keyword>
<dbReference type="GO" id="GO:0098552">
    <property type="term" value="C:side of membrane"/>
    <property type="evidence" value="ECO:0007669"/>
    <property type="project" value="UniProtKB-KW"/>
</dbReference>
<keyword evidence="5 10" id="KW-0732">Signal</keyword>
<comment type="subcellular location">
    <subcellularLocation>
        <location evidence="2">Cell membrane</location>
        <topology evidence="2">Lipid-anchor</topology>
        <topology evidence="2">GPI-anchor</topology>
    </subcellularLocation>
</comment>
<evidence type="ECO:0000256" key="1">
    <source>
        <dbReference type="ARBA" id="ARBA00002523"/>
    </source>
</evidence>
<feature type="chain" id="PRO_5003004591" evidence="10">
    <location>
        <begin position="26"/>
        <end position="461"/>
    </location>
</feature>
<keyword evidence="3" id="KW-1003">Cell membrane</keyword>
<evidence type="ECO:0000256" key="2">
    <source>
        <dbReference type="ARBA" id="ARBA00004609"/>
    </source>
</evidence>
<evidence type="ECO:0000256" key="5">
    <source>
        <dbReference type="ARBA" id="ARBA00022729"/>
    </source>
</evidence>
<dbReference type="InterPro" id="IPR019609">
    <property type="entry name" value="Variant_surf_glycoprt_trypan_C"/>
</dbReference>
<feature type="region of interest" description="Disordered" evidence="9">
    <location>
        <begin position="425"/>
        <end position="461"/>
    </location>
</feature>
<evidence type="ECO:0000256" key="8">
    <source>
        <dbReference type="ARBA" id="ARBA00023288"/>
    </source>
</evidence>
<keyword evidence="4" id="KW-0336">GPI-anchor</keyword>
<dbReference type="GO" id="GO:0005886">
    <property type="term" value="C:plasma membrane"/>
    <property type="evidence" value="ECO:0007669"/>
    <property type="project" value="UniProtKB-SubCell"/>
</dbReference>
<evidence type="ECO:0000259" key="12">
    <source>
        <dbReference type="Pfam" id="PF13206"/>
    </source>
</evidence>
<evidence type="ECO:0000256" key="4">
    <source>
        <dbReference type="ARBA" id="ARBA00022622"/>
    </source>
</evidence>
<dbReference type="KEGG" id="tbg:TbgDal_II4430"/>
<feature type="domain" description="Trypanosome variant surface glycoprotein B-type N-terminal" evidence="12">
    <location>
        <begin position="21"/>
        <end position="369"/>
    </location>
</feature>
<evidence type="ECO:0000256" key="7">
    <source>
        <dbReference type="ARBA" id="ARBA00023180"/>
    </source>
</evidence>
<dbReference type="RefSeq" id="XP_011771964.1">
    <property type="nucleotide sequence ID" value="XM_011773662.1"/>
</dbReference>
<dbReference type="Pfam" id="PF13206">
    <property type="entry name" value="VSG_B"/>
    <property type="match status" value="1"/>
</dbReference>
<comment type="function">
    <text evidence="1">VSG forms a coat on the surface of the parasite. The trypanosome evades the immune response of the host by expressing a series of antigenically distinct VSGs from an estimated 1000 VSG genes.</text>
</comment>
<evidence type="ECO:0000259" key="11">
    <source>
        <dbReference type="Pfam" id="PF10659"/>
    </source>
</evidence>
<dbReference type="EMBL" id="FN554965">
    <property type="protein sequence ID" value="CBH09663.1"/>
    <property type="molecule type" value="Genomic_DNA"/>
</dbReference>
<evidence type="ECO:0000256" key="10">
    <source>
        <dbReference type="SAM" id="SignalP"/>
    </source>
</evidence>
<organism evidence="13 14">
    <name type="scientific">Trypanosoma brucei gambiense (strain MHOM/CI/86/DAL972)</name>
    <dbReference type="NCBI Taxonomy" id="679716"/>
    <lineage>
        <taxon>Eukaryota</taxon>
        <taxon>Discoba</taxon>
        <taxon>Euglenozoa</taxon>
        <taxon>Kinetoplastea</taxon>
        <taxon>Metakinetoplastina</taxon>
        <taxon>Trypanosomatida</taxon>
        <taxon>Trypanosomatidae</taxon>
        <taxon>Trypanosoma</taxon>
    </lineage>
</organism>
<feature type="compositionally biased region" description="Low complexity" evidence="9">
    <location>
        <begin position="439"/>
        <end position="461"/>
    </location>
</feature>
<evidence type="ECO:0000256" key="3">
    <source>
        <dbReference type="ARBA" id="ARBA00022475"/>
    </source>
</evidence>
<evidence type="ECO:0000256" key="9">
    <source>
        <dbReference type="SAM" id="MobiDB-lite"/>
    </source>
</evidence>
<gene>
    <name evidence="13" type="ORF">TbgDal_II4430</name>
</gene>
<proteinExistence type="predicted"/>
<reference evidence="14" key="1">
    <citation type="journal article" date="2010" name="PLoS Negl. Trop. Dis.">
        <title>The genome sequence of Trypanosoma brucei gambiense, causative agent of chronic human african trypanosomiasis.</title>
        <authorList>
            <person name="Jackson A.P."/>
            <person name="Sanders M."/>
            <person name="Berry A."/>
            <person name="McQuillan J."/>
            <person name="Aslett M.A."/>
            <person name="Quail M.A."/>
            <person name="Chukualim B."/>
            <person name="Capewell P."/>
            <person name="MacLeod A."/>
            <person name="Melville S.E."/>
            <person name="Gibson W."/>
            <person name="Barry J.D."/>
            <person name="Berriman M."/>
            <person name="Hertz-Fowler C."/>
        </authorList>
    </citation>
    <scope>NUCLEOTIDE SEQUENCE [LARGE SCALE GENOMIC DNA]</scope>
    <source>
        <strain evidence="14">MHOM/CI/86/DAL972</strain>
    </source>
</reference>
<dbReference type="Proteomes" id="UP000002316">
    <property type="component" value="Chromosome 2"/>
</dbReference>
<feature type="domain" description="Trypanosome variant surface glycoprotein C-terminal" evidence="11">
    <location>
        <begin position="405"/>
        <end position="461"/>
    </location>
</feature>